<dbReference type="AlphaFoldDB" id="A0A1M5LPQ3"/>
<dbReference type="SUPFAM" id="SSF143456">
    <property type="entry name" value="VC0467-like"/>
    <property type="match status" value="1"/>
</dbReference>
<dbReference type="NCBIfam" id="NF001266">
    <property type="entry name" value="PRK00228.1-1"/>
    <property type="match status" value="1"/>
</dbReference>
<comment type="similarity">
    <text evidence="1 2">Belongs to the UPF0301 (AlgH) family.</text>
</comment>
<evidence type="ECO:0000256" key="2">
    <source>
        <dbReference type="HAMAP-Rule" id="MF_00758"/>
    </source>
</evidence>
<dbReference type="OrthoDB" id="9807486at2"/>
<sequence length="188" mass="20680">MTELKSLANHFLIAMPSMEDPFFARSLTYICEHNDEGAMGLVVNHPTNMTLRELLEQAEKGAEIDDEKGQQIVLSGGPVSQERGFILHSPQPGWSSSLSLTPEIMVTTSKDILSALGNHRGPDQAIITLGYAGWSEGQLEEEIQNNAWLTIEADPAILFNTPIHKRWEAAVQQLGVDVWQLAPQVGHA</sequence>
<accession>A0A1M5LPQ3</accession>
<dbReference type="Pfam" id="PF02622">
    <property type="entry name" value="DUF179"/>
    <property type="match status" value="1"/>
</dbReference>
<keyword evidence="4" id="KW-1185">Reference proteome</keyword>
<dbReference type="HAMAP" id="MF_00758">
    <property type="entry name" value="UPF0301"/>
    <property type="match status" value="1"/>
</dbReference>
<evidence type="ECO:0000256" key="1">
    <source>
        <dbReference type="ARBA" id="ARBA00009600"/>
    </source>
</evidence>
<dbReference type="GO" id="GO:0005829">
    <property type="term" value="C:cytosol"/>
    <property type="evidence" value="ECO:0007669"/>
    <property type="project" value="TreeGrafter"/>
</dbReference>
<dbReference type="EMBL" id="FQWD01000004">
    <property type="protein sequence ID" value="SHG67028.1"/>
    <property type="molecule type" value="Genomic_DNA"/>
</dbReference>
<organism evidence="3 4">
    <name type="scientific">Marisediminitalea aggregata</name>
    <dbReference type="NCBI Taxonomy" id="634436"/>
    <lineage>
        <taxon>Bacteria</taxon>
        <taxon>Pseudomonadati</taxon>
        <taxon>Pseudomonadota</taxon>
        <taxon>Gammaproteobacteria</taxon>
        <taxon>Alteromonadales</taxon>
        <taxon>Alteromonadaceae</taxon>
        <taxon>Marisediminitalea</taxon>
    </lineage>
</organism>
<proteinExistence type="inferred from homology"/>
<dbReference type="InterPro" id="IPR003774">
    <property type="entry name" value="AlgH-like"/>
</dbReference>
<dbReference type="Proteomes" id="UP000184520">
    <property type="component" value="Unassembled WGS sequence"/>
</dbReference>
<dbReference type="PANTHER" id="PTHR30327">
    <property type="entry name" value="UNCHARACTERIZED PROTEIN YQGE"/>
    <property type="match status" value="1"/>
</dbReference>
<evidence type="ECO:0000313" key="3">
    <source>
        <dbReference type="EMBL" id="SHG67028.1"/>
    </source>
</evidence>
<reference evidence="4" key="1">
    <citation type="submission" date="2016-11" db="EMBL/GenBank/DDBJ databases">
        <authorList>
            <person name="Varghese N."/>
            <person name="Submissions S."/>
        </authorList>
    </citation>
    <scope>NUCLEOTIDE SEQUENCE [LARGE SCALE GENOMIC DNA]</scope>
    <source>
        <strain evidence="4">CGMCC 1.8995</strain>
    </source>
</reference>
<dbReference type="RefSeq" id="WP_073323376.1">
    <property type="nucleotide sequence ID" value="NZ_FQWD01000004.1"/>
</dbReference>
<gene>
    <name evidence="3" type="ORF">SAMN05216361_2743</name>
</gene>
<dbReference type="Gene3D" id="3.40.1740.10">
    <property type="entry name" value="VC0467-like"/>
    <property type="match status" value="1"/>
</dbReference>
<dbReference type="PANTHER" id="PTHR30327:SF1">
    <property type="entry name" value="UPF0301 PROTEIN YQGE"/>
    <property type="match status" value="1"/>
</dbReference>
<dbReference type="STRING" id="634436.SAMN05216361_2743"/>
<evidence type="ECO:0000313" key="4">
    <source>
        <dbReference type="Proteomes" id="UP000184520"/>
    </source>
</evidence>
<name>A0A1M5LPQ3_9ALTE</name>
<protein>
    <recommendedName>
        <fullName evidence="2">UPF0301 protein SAMN05216361_2743</fullName>
    </recommendedName>
</protein>